<accession>A0A699GY80</accession>
<dbReference type="InterPro" id="IPR025724">
    <property type="entry name" value="GAG-pre-integrase_dom"/>
</dbReference>
<dbReference type="Pfam" id="PF13976">
    <property type="entry name" value="gag_pre-integrs"/>
    <property type="match status" value="1"/>
</dbReference>
<keyword evidence="3" id="KW-0378">Hydrolase</keyword>
<dbReference type="Pfam" id="PF22936">
    <property type="entry name" value="Pol_BBD"/>
    <property type="match status" value="1"/>
</dbReference>
<evidence type="ECO:0000313" key="8">
    <source>
        <dbReference type="EMBL" id="GEW61627.1"/>
    </source>
</evidence>
<dbReference type="PANTHER" id="PTHR42648">
    <property type="entry name" value="TRANSPOSASE, PUTATIVE-RELATED"/>
    <property type="match status" value="1"/>
</dbReference>
<dbReference type="GO" id="GO:0003676">
    <property type="term" value="F:nucleic acid binding"/>
    <property type="evidence" value="ECO:0007669"/>
    <property type="project" value="InterPro"/>
</dbReference>
<protein>
    <submittedName>
        <fullName evidence="8">Ribonuclease H-like domain-containing protein</fullName>
    </submittedName>
</protein>
<dbReference type="InterPro" id="IPR013103">
    <property type="entry name" value="RVT_2"/>
</dbReference>
<reference evidence="8" key="1">
    <citation type="journal article" date="2019" name="Sci. Rep.">
        <title>Draft genome of Tanacetum cinerariifolium, the natural source of mosquito coil.</title>
        <authorList>
            <person name="Yamashiro T."/>
            <person name="Shiraishi A."/>
            <person name="Satake H."/>
            <person name="Nakayama K."/>
        </authorList>
    </citation>
    <scope>NUCLEOTIDE SEQUENCE</scope>
</reference>
<keyword evidence="1" id="KW-0645">Protease</keyword>
<evidence type="ECO:0000259" key="6">
    <source>
        <dbReference type="Pfam" id="PF13976"/>
    </source>
</evidence>
<keyword evidence="4" id="KW-1133">Transmembrane helix</keyword>
<dbReference type="InterPro" id="IPR012337">
    <property type="entry name" value="RNaseH-like_sf"/>
</dbReference>
<feature type="domain" description="Reverse transcriptase Ty1/copia-type" evidence="5">
    <location>
        <begin position="1088"/>
        <end position="1197"/>
    </location>
</feature>
<sequence>MSAKTTSWNEFSSTMASVIIYLANTQKFNFSKYILTSLVKNLEAGVPFYMFPMFIQVFVITNLVIYHTLKVLDLENEVIKMKSSHKAKIEELESWVEKLEEENRGGKLLILMLMSEVNPENVYNLDMAHEETVLSMQDVDVQSERIEDVVKYAEDVVATAENVEGINAATIPQISKDDVTLAQTLTEIKTAKPKAKRVTMQEPSEFKTKYLHNHHYLHRLKTKVQSRQSDAVRKYQALKRKPMSVAQARKNMMIYLKNMTGYKMDYFKGMSYVHIRPIFEMRYNKVQAYLNKVPEMDAEKIKAPRKRTRKEKMEKDQPAKKQKDIEVLWKIVKDRFKKSQQKEVLDVFLWHTLKVMFEHTVEDNVWKHHIEPQGLARVKNWKLFDSCGVYCVTLETIQLFLFDKKMYPLTNYTLQQMFNEVRLQVDYEVEMAYDLLRLIISSLGEDCWAIKDSRVHKDKIKITTAVGHHHKENSKWFGGNDATKKTQRNLLKQQFENLSGSSSKSLDQTVDKLQKLVSQLELLGEVISQEDINKKFLRSLPSEGGMHVGVNTANRVYTASSQVNAASLLNIDNLIDAVIYASMSSQPNSTYLVNEDLEQIYPDNLEEMDLKWKCEAPRGQDIRSRDVTRRTVIVETPNSSALVSCDGLGGYDWSDQAEEGPTNYALMAYSTSSASSSDSKVSDVEEEKLEKKEVKPSINWINFVKATTDNNPRETVKNGEELKKTLIVKEVKKVNTAKPKAAVNAAKAKAKYNVVKGNKGNAVKASACWGNPHERLQDKRVIDSGCSRHMTGNMSFLTDYEEIDGGYIAFGGNPKGGKITGKGGLTCLFAKAIEDESKHWHRRLRHLNFKTINKLVKGNLVRDLPSKIFENDQSEINQFCKVKGIMRQHSVARTPKQNRIAKKRNRTFIEAARTMLADLKMPTTFWAEAVNTACYVQNKNSQDNEFQPSNDGAKKVDEDLRQENKWNDQKEEDSTNSTNRVNNVISNINIASSSRVNVVGINISIDLLPDPNMPSLEDIGIFEDSHDDEDVVGAEANFHNLDSTFQVSLIPTIRIHKVHPLEQVIKDLHSVPSTMRMTNNLEEHDLVGKKAIGSKWVFKKKMDKRGIVIRNKARLVAQRNTQEDGIDYDEVFAPVVRIEAIRLFLTYALFKEFIVYQMVVKSAFLYGKIGEEVYVFQPPRFEDPDFLDKVYKVEKEMCDAFEVLMHENFRMSSMDELTFFLGLQVKQKK</sequence>
<keyword evidence="4" id="KW-0472">Membrane</keyword>
<comment type="caution">
    <text evidence="8">The sequence shown here is derived from an EMBL/GenBank/DDBJ whole genome shotgun (WGS) entry which is preliminary data.</text>
</comment>
<evidence type="ECO:0000259" key="5">
    <source>
        <dbReference type="Pfam" id="PF07727"/>
    </source>
</evidence>
<evidence type="ECO:0000256" key="4">
    <source>
        <dbReference type="SAM" id="Phobius"/>
    </source>
</evidence>
<keyword evidence="2" id="KW-0479">Metal-binding</keyword>
<dbReference type="InterPro" id="IPR054722">
    <property type="entry name" value="PolX-like_BBD"/>
</dbReference>
<evidence type="ECO:0000259" key="7">
    <source>
        <dbReference type="Pfam" id="PF22936"/>
    </source>
</evidence>
<dbReference type="InterPro" id="IPR039537">
    <property type="entry name" value="Retrotran_Ty1/copia-like"/>
</dbReference>
<evidence type="ECO:0000256" key="3">
    <source>
        <dbReference type="ARBA" id="ARBA00022801"/>
    </source>
</evidence>
<organism evidence="8">
    <name type="scientific">Tanacetum cinerariifolium</name>
    <name type="common">Dalmatian daisy</name>
    <name type="synonym">Chrysanthemum cinerariifolium</name>
    <dbReference type="NCBI Taxonomy" id="118510"/>
    <lineage>
        <taxon>Eukaryota</taxon>
        <taxon>Viridiplantae</taxon>
        <taxon>Streptophyta</taxon>
        <taxon>Embryophyta</taxon>
        <taxon>Tracheophyta</taxon>
        <taxon>Spermatophyta</taxon>
        <taxon>Magnoliopsida</taxon>
        <taxon>eudicotyledons</taxon>
        <taxon>Gunneridae</taxon>
        <taxon>Pentapetalae</taxon>
        <taxon>asterids</taxon>
        <taxon>campanulids</taxon>
        <taxon>Asterales</taxon>
        <taxon>Asteraceae</taxon>
        <taxon>Asteroideae</taxon>
        <taxon>Anthemideae</taxon>
        <taxon>Anthemidinae</taxon>
        <taxon>Tanacetum</taxon>
    </lineage>
</organism>
<evidence type="ECO:0000256" key="2">
    <source>
        <dbReference type="ARBA" id="ARBA00022723"/>
    </source>
</evidence>
<gene>
    <name evidence="8" type="ORF">Tci_233603</name>
</gene>
<feature type="domain" description="GAG-pre-integrase" evidence="6">
    <location>
        <begin position="827"/>
        <end position="867"/>
    </location>
</feature>
<dbReference type="GO" id="GO:0046872">
    <property type="term" value="F:metal ion binding"/>
    <property type="evidence" value="ECO:0007669"/>
    <property type="project" value="UniProtKB-KW"/>
</dbReference>
<feature type="domain" description="Retrovirus-related Pol polyprotein from transposon TNT 1-94-like beta-barrel" evidence="7">
    <location>
        <begin position="781"/>
        <end position="823"/>
    </location>
</feature>
<proteinExistence type="predicted"/>
<keyword evidence="4" id="KW-0812">Transmembrane</keyword>
<dbReference type="Pfam" id="PF07727">
    <property type="entry name" value="RVT_2"/>
    <property type="match status" value="1"/>
</dbReference>
<feature type="transmembrane region" description="Helical" evidence="4">
    <location>
        <begin position="44"/>
        <end position="66"/>
    </location>
</feature>
<dbReference type="GO" id="GO:0016787">
    <property type="term" value="F:hydrolase activity"/>
    <property type="evidence" value="ECO:0007669"/>
    <property type="project" value="UniProtKB-KW"/>
</dbReference>
<name>A0A699GY80_TANCI</name>
<dbReference type="Pfam" id="PF14223">
    <property type="entry name" value="Retrotran_gag_2"/>
    <property type="match status" value="1"/>
</dbReference>
<evidence type="ECO:0000256" key="1">
    <source>
        <dbReference type="ARBA" id="ARBA00022670"/>
    </source>
</evidence>
<dbReference type="InterPro" id="IPR036397">
    <property type="entry name" value="RNaseH_sf"/>
</dbReference>
<dbReference type="PANTHER" id="PTHR42648:SF32">
    <property type="entry name" value="RIBONUCLEASE H-LIKE DOMAIN, GAG-PRE-INTEGRASE DOMAIN PROTEIN-RELATED"/>
    <property type="match status" value="1"/>
</dbReference>
<dbReference type="SUPFAM" id="SSF53098">
    <property type="entry name" value="Ribonuclease H-like"/>
    <property type="match status" value="1"/>
</dbReference>
<dbReference type="AlphaFoldDB" id="A0A699GY80"/>
<dbReference type="Gene3D" id="3.30.420.10">
    <property type="entry name" value="Ribonuclease H-like superfamily/Ribonuclease H"/>
    <property type="match status" value="1"/>
</dbReference>
<dbReference type="EMBL" id="BKCJ010066060">
    <property type="protein sequence ID" value="GEW61627.1"/>
    <property type="molecule type" value="Genomic_DNA"/>
</dbReference>